<dbReference type="OrthoDB" id="4188793at2759"/>
<accession>A0A1J9PRD0</accession>
<evidence type="ECO:0000313" key="2">
    <source>
        <dbReference type="EMBL" id="OJD10411.1"/>
    </source>
</evidence>
<feature type="domain" description="Protein kinase" evidence="1">
    <location>
        <begin position="1"/>
        <end position="171"/>
    </location>
</feature>
<dbReference type="InterPro" id="IPR000719">
    <property type="entry name" value="Prot_kinase_dom"/>
</dbReference>
<evidence type="ECO:0000259" key="1">
    <source>
        <dbReference type="PROSITE" id="PS50011"/>
    </source>
</evidence>
<evidence type="ECO:0000313" key="3">
    <source>
        <dbReference type="Proteomes" id="UP000182235"/>
    </source>
</evidence>
<dbReference type="Proteomes" id="UP000182235">
    <property type="component" value="Unassembled WGS sequence"/>
</dbReference>
<dbReference type="PROSITE" id="PS50011">
    <property type="entry name" value="PROTEIN_KINASE_DOM"/>
    <property type="match status" value="1"/>
</dbReference>
<proteinExistence type="predicted"/>
<dbReference type="SUPFAM" id="SSF56112">
    <property type="entry name" value="Protein kinase-like (PK-like)"/>
    <property type="match status" value="1"/>
</dbReference>
<reference evidence="2 3" key="1">
    <citation type="submission" date="2015-07" db="EMBL/GenBank/DDBJ databases">
        <title>Emmonsia species relationships and genome sequence.</title>
        <authorList>
            <consortium name="The Broad Institute Genomics Platform"/>
            <person name="Cuomo C.A."/>
            <person name="Munoz J.F."/>
            <person name="Imamovic A."/>
            <person name="Priest M.E."/>
            <person name="Young S."/>
            <person name="Clay O.K."/>
            <person name="McEwen J.G."/>
        </authorList>
    </citation>
    <scope>NUCLEOTIDE SEQUENCE [LARGE SCALE GENOMIC DNA]</scope>
    <source>
        <strain evidence="2 3">UAMH 9510</strain>
    </source>
</reference>
<organism evidence="2 3">
    <name type="scientific">Emergomyces pasteurianus Ep9510</name>
    <dbReference type="NCBI Taxonomy" id="1447872"/>
    <lineage>
        <taxon>Eukaryota</taxon>
        <taxon>Fungi</taxon>
        <taxon>Dikarya</taxon>
        <taxon>Ascomycota</taxon>
        <taxon>Pezizomycotina</taxon>
        <taxon>Eurotiomycetes</taxon>
        <taxon>Eurotiomycetidae</taxon>
        <taxon>Onygenales</taxon>
        <taxon>Ajellomycetaceae</taxon>
        <taxon>Emergomyces</taxon>
    </lineage>
</organism>
<dbReference type="Pfam" id="PF07714">
    <property type="entry name" value="PK_Tyr_Ser-Thr"/>
    <property type="match status" value="1"/>
</dbReference>
<keyword evidence="3" id="KW-1185">Reference proteome</keyword>
<gene>
    <name evidence="2" type="ORF">AJ78_08569</name>
</gene>
<dbReference type="AlphaFoldDB" id="A0A1J9PRD0"/>
<dbReference type="Gene3D" id="1.10.510.10">
    <property type="entry name" value="Transferase(Phosphotransferase) domain 1"/>
    <property type="match status" value="1"/>
</dbReference>
<protein>
    <recommendedName>
        <fullName evidence="1">Protein kinase domain-containing protein</fullName>
    </recommendedName>
</protein>
<comment type="caution">
    <text evidence="2">The sequence shown here is derived from an EMBL/GenBank/DDBJ whole genome shotgun (WGS) entry which is preliminary data.</text>
</comment>
<dbReference type="InterPro" id="IPR011009">
    <property type="entry name" value="Kinase-like_dom_sf"/>
</dbReference>
<dbReference type="GO" id="GO:0004672">
    <property type="term" value="F:protein kinase activity"/>
    <property type="evidence" value="ECO:0007669"/>
    <property type="project" value="InterPro"/>
</dbReference>
<dbReference type="VEuPathDB" id="FungiDB:AJ78_08569"/>
<dbReference type="EMBL" id="LGRN01000806">
    <property type="protein sequence ID" value="OJD10411.1"/>
    <property type="molecule type" value="Genomic_DNA"/>
</dbReference>
<name>A0A1J9PRD0_9EURO</name>
<sequence>MNVSLAQVFSTSLDTLRFHEVAAFSREILEGLSYIHDLHITHGQLNSENILLSVETAAIKIDRHISNFKLLISMLKQDHEAQTDIQSVSTMITECLEPHIILRHGDISISENFSDNLREFQTRIRTTFTSELLKHDFLQLSSGSQCLKCYIRTARKSASKNLEILTEWTVS</sequence>
<dbReference type="InterPro" id="IPR001245">
    <property type="entry name" value="Ser-Thr/Tyr_kinase_cat_dom"/>
</dbReference>
<dbReference type="GO" id="GO:0005524">
    <property type="term" value="F:ATP binding"/>
    <property type="evidence" value="ECO:0007669"/>
    <property type="project" value="InterPro"/>
</dbReference>